<dbReference type="Proteomes" id="UP000694557">
    <property type="component" value="Unassembled WGS sequence"/>
</dbReference>
<feature type="compositionally biased region" description="Low complexity" evidence="6">
    <location>
        <begin position="310"/>
        <end position="324"/>
    </location>
</feature>
<reference evidence="8" key="2">
    <citation type="submission" date="2025-09" db="UniProtKB">
        <authorList>
            <consortium name="Ensembl"/>
        </authorList>
    </citation>
    <scope>IDENTIFICATION</scope>
</reference>
<dbReference type="InterPro" id="IPR038765">
    <property type="entry name" value="Papain-like_cys_pep_sf"/>
</dbReference>
<dbReference type="Ensembl" id="ENSOKIT00005001851.1">
    <property type="protein sequence ID" value="ENSOKIP00005001743.1"/>
    <property type="gene ID" value="ENSOKIG00005000879.1"/>
</dbReference>
<feature type="region of interest" description="Disordered" evidence="6">
    <location>
        <begin position="839"/>
        <end position="875"/>
    </location>
</feature>
<dbReference type="GO" id="GO:0005737">
    <property type="term" value="C:cytoplasm"/>
    <property type="evidence" value="ECO:0007669"/>
    <property type="project" value="TreeGrafter"/>
</dbReference>
<dbReference type="InterPro" id="IPR003653">
    <property type="entry name" value="Peptidase_C48_C"/>
</dbReference>
<feature type="compositionally biased region" description="Basic and acidic residues" evidence="6">
    <location>
        <begin position="116"/>
        <end position="126"/>
    </location>
</feature>
<protein>
    <submittedName>
        <fullName evidence="8">SUMO specific peptidase 7b</fullName>
    </submittedName>
</protein>
<feature type="compositionally biased region" description="Polar residues" evidence="6">
    <location>
        <begin position="354"/>
        <end position="367"/>
    </location>
</feature>
<dbReference type="GeneTree" id="ENSGT00940000157308"/>
<dbReference type="PANTHER" id="PTHR46896">
    <property type="entry name" value="SENTRIN-SPECIFIC PROTEASE"/>
    <property type="match status" value="1"/>
</dbReference>
<name>A0A8C7CKP6_ONCKI</name>
<sequence length="1048" mass="116173">MAVPFKIPKRKQPSEADNMHMQSPLSRLRDTSSPFETSWCNGSSNGKTPEQVGSLNGHIPRAGKQSTPNRLVLRDVCEARLGPGQSDKWTSSQSTGFQRPAQTPEHHPVASQRWNSPEHSKWRETHMPSTLRRSPTRCQLAVNGTPRKQTESLTHKKPPHIQSSPVTSSTHKAEQRLLAASPPCFKNGWRPKRASDTLCRDKNQETGCVSPLLKTRRAEFSGDSQMSVRCSPVESEQDSASEPSPEREVDSSSKTDDRLSVSPGDSTWRRRDSGMNGSPPQNTEKEGKGSSGSLQNQIKVTSGSPGTGPRGSVPVPACHQSQSPDSDDPPDRPLMSWARGASTGSPKHPLSAVASVTQATQEKQFSFSRPPLRANLTDRERRPPLRANLTDRERRPPTKCLSLHLRLRRPKPTSTEPIVLSSEDEEDIDDEEECPRLKTPQQSPRQGQPTPEEHVPKQAGEKVTGSQSVSEHQPGSTQPLPPIMELSFSTLHAGVVRAQANGNLVVTDDGITLPLKDSRVSSEEEGGVSVSLVASQLRGYAVWDGGLAQDGSLFQGCPGRAAPSLLFLWVSEAQANLVQTELSALHPVTLPGQACPFLLLVLREQLGDLQAALLASMLDVEAFRQGRSYDLKSPLSWADGLALIHSCPQDAHLLTLLGQSLVADPGLGTAKGSPSRTRGNHRSSEPYSRLKGLLPTRLIQYPPLPSKGGITVTTEDLDCLDSGQFLNDVIIDFYLKYLLLERAPGPLAERCHVFSSFFYKQLTRRDTSLEEEAAIPARDRRHQRVRTWTRHVDIFNKDYLFVPVNHKAHWYLVVICFPGLEQAQHEEWSGLAGVEANGGKRKCQPQASTGPSPEASNPKLQNGAGGASGKPTLKPHNPPVNITLFCKSIQKYKKYQMFEHVCNILNDIIPILKACTQDGCQRETIIKKPCILIMDSLKISYHESIYKLLRDYLHVEWEVRRGTRRDFTVDSMKASHCTVPLQDNSSDCGLYLLQYVESFLQNPVVHYDLPLRLERWFPRQQVWRKREEIRSLVMELHGCRGNGGSSCR</sequence>
<evidence type="ECO:0000259" key="7">
    <source>
        <dbReference type="PROSITE" id="PS50600"/>
    </source>
</evidence>
<organism evidence="8 9">
    <name type="scientific">Oncorhynchus kisutch</name>
    <name type="common">Coho salmon</name>
    <name type="synonym">Salmo kisutch</name>
    <dbReference type="NCBI Taxonomy" id="8019"/>
    <lineage>
        <taxon>Eukaryota</taxon>
        <taxon>Metazoa</taxon>
        <taxon>Chordata</taxon>
        <taxon>Craniata</taxon>
        <taxon>Vertebrata</taxon>
        <taxon>Euteleostomi</taxon>
        <taxon>Actinopterygii</taxon>
        <taxon>Neopterygii</taxon>
        <taxon>Teleostei</taxon>
        <taxon>Protacanthopterygii</taxon>
        <taxon>Salmoniformes</taxon>
        <taxon>Salmonidae</taxon>
        <taxon>Salmoninae</taxon>
        <taxon>Oncorhynchus</taxon>
    </lineage>
</organism>
<evidence type="ECO:0000256" key="4">
    <source>
        <dbReference type="ARBA" id="ARBA00022786"/>
    </source>
</evidence>
<feature type="compositionally biased region" description="Polar residues" evidence="6">
    <location>
        <begin position="127"/>
        <end position="137"/>
    </location>
</feature>
<dbReference type="Pfam" id="PF02902">
    <property type="entry name" value="Peptidase_C48"/>
    <property type="match status" value="1"/>
</dbReference>
<evidence type="ECO:0000313" key="8">
    <source>
        <dbReference type="Ensembl" id="ENSOKIP00005001743.1"/>
    </source>
</evidence>
<evidence type="ECO:0000313" key="9">
    <source>
        <dbReference type="Proteomes" id="UP000694557"/>
    </source>
</evidence>
<dbReference type="GO" id="GO:0016926">
    <property type="term" value="P:protein desumoylation"/>
    <property type="evidence" value="ECO:0007669"/>
    <property type="project" value="TreeGrafter"/>
</dbReference>
<accession>A0A8C7CKP6</accession>
<dbReference type="InterPro" id="IPR051947">
    <property type="entry name" value="Sentrin-specific_protease"/>
</dbReference>
<reference evidence="8" key="1">
    <citation type="submission" date="2025-08" db="UniProtKB">
        <authorList>
            <consortium name="Ensembl"/>
        </authorList>
    </citation>
    <scope>IDENTIFICATION</scope>
</reference>
<feature type="compositionally biased region" description="Polar residues" evidence="6">
    <location>
        <begin position="20"/>
        <end position="54"/>
    </location>
</feature>
<feature type="region of interest" description="Disordered" evidence="6">
    <location>
        <begin position="1"/>
        <end position="174"/>
    </location>
</feature>
<evidence type="ECO:0000256" key="6">
    <source>
        <dbReference type="SAM" id="MobiDB-lite"/>
    </source>
</evidence>
<comment type="similarity">
    <text evidence="1">Belongs to the peptidase C48 family.</text>
</comment>
<keyword evidence="4" id="KW-0833">Ubl conjugation pathway</keyword>
<dbReference type="GO" id="GO:0070139">
    <property type="term" value="F:SUMO-specific endopeptidase activity"/>
    <property type="evidence" value="ECO:0007669"/>
    <property type="project" value="TreeGrafter"/>
</dbReference>
<feature type="compositionally biased region" description="Basic and acidic residues" evidence="6">
    <location>
        <begin position="451"/>
        <end position="460"/>
    </location>
</feature>
<feature type="compositionally biased region" description="Polar residues" evidence="6">
    <location>
        <begin position="845"/>
        <end position="860"/>
    </location>
</feature>
<keyword evidence="2" id="KW-0597">Phosphoprotein</keyword>
<feature type="domain" description="Ubiquitin-like protease family profile" evidence="7">
    <location>
        <begin position="710"/>
        <end position="999"/>
    </location>
</feature>
<evidence type="ECO:0000256" key="5">
    <source>
        <dbReference type="ARBA" id="ARBA00022801"/>
    </source>
</evidence>
<evidence type="ECO:0000256" key="2">
    <source>
        <dbReference type="ARBA" id="ARBA00022553"/>
    </source>
</evidence>
<dbReference type="PROSITE" id="PS50600">
    <property type="entry name" value="ULP_PROTEASE"/>
    <property type="match status" value="1"/>
</dbReference>
<feature type="region of interest" description="Disordered" evidence="6">
    <location>
        <begin position="219"/>
        <end position="483"/>
    </location>
</feature>
<keyword evidence="5" id="KW-0378">Hydrolase</keyword>
<feature type="compositionally biased region" description="Polar residues" evidence="6">
    <location>
        <begin position="161"/>
        <end position="170"/>
    </location>
</feature>
<feature type="compositionally biased region" description="Polar residues" evidence="6">
    <location>
        <begin position="439"/>
        <end position="449"/>
    </location>
</feature>
<dbReference type="GO" id="GO:0005634">
    <property type="term" value="C:nucleus"/>
    <property type="evidence" value="ECO:0007669"/>
    <property type="project" value="TreeGrafter"/>
</dbReference>
<dbReference type="SUPFAM" id="SSF54001">
    <property type="entry name" value="Cysteine proteinases"/>
    <property type="match status" value="1"/>
</dbReference>
<keyword evidence="9" id="KW-1185">Reference proteome</keyword>
<dbReference type="Gene3D" id="3.40.395.10">
    <property type="entry name" value="Adenoviral Proteinase, Chain A"/>
    <property type="match status" value="1"/>
</dbReference>
<feature type="compositionally biased region" description="Basic and acidic residues" evidence="6">
    <location>
        <begin position="376"/>
        <end position="396"/>
    </location>
</feature>
<feature type="compositionally biased region" description="Acidic residues" evidence="6">
    <location>
        <begin position="422"/>
        <end position="433"/>
    </location>
</feature>
<dbReference type="PANTHER" id="PTHR46896:SF2">
    <property type="entry name" value="SENTRIN-SPECIFIC PROTEASE 7"/>
    <property type="match status" value="1"/>
</dbReference>
<dbReference type="AlphaFoldDB" id="A0A8C7CKP6"/>
<feature type="compositionally biased region" description="Polar residues" evidence="6">
    <location>
        <begin position="87"/>
        <end position="101"/>
    </location>
</feature>
<keyword evidence="3" id="KW-0645">Protease</keyword>
<feature type="compositionally biased region" description="Basic and acidic residues" evidence="6">
    <location>
        <begin position="244"/>
        <end position="259"/>
    </location>
</feature>
<feature type="compositionally biased region" description="Polar residues" evidence="6">
    <location>
        <begin position="464"/>
        <end position="478"/>
    </location>
</feature>
<proteinExistence type="inferred from homology"/>
<evidence type="ECO:0000256" key="1">
    <source>
        <dbReference type="ARBA" id="ARBA00005234"/>
    </source>
</evidence>
<gene>
    <name evidence="8" type="primary">LOC109890335</name>
</gene>
<dbReference type="GO" id="GO:0006508">
    <property type="term" value="P:proteolysis"/>
    <property type="evidence" value="ECO:0007669"/>
    <property type="project" value="UniProtKB-KW"/>
</dbReference>
<evidence type="ECO:0000256" key="3">
    <source>
        <dbReference type="ARBA" id="ARBA00022670"/>
    </source>
</evidence>
<feature type="region of interest" description="Disordered" evidence="6">
    <location>
        <begin position="668"/>
        <end position="688"/>
    </location>
</feature>